<dbReference type="GeneID" id="20806215"/>
<keyword evidence="4" id="KW-0472">Membrane</keyword>
<dbReference type="STRING" id="112090.W4GX59"/>
<dbReference type="OrthoDB" id="258392at2759"/>
<proteinExistence type="inferred from homology"/>
<evidence type="ECO:0000313" key="5">
    <source>
        <dbReference type="EMBL" id="ETV83503.1"/>
    </source>
</evidence>
<dbReference type="RefSeq" id="XP_009826933.1">
    <property type="nucleotide sequence ID" value="XM_009828631.1"/>
</dbReference>
<dbReference type="PANTHER" id="PTHR11567:SF110">
    <property type="entry name" value="2-PHOSPHOXYLOSE PHOSPHATASE 1"/>
    <property type="match status" value="1"/>
</dbReference>
<keyword evidence="2" id="KW-0378">Hydrolase</keyword>
<protein>
    <recommendedName>
        <fullName evidence="6">Histidine acid phosphatase</fullName>
    </recommendedName>
</protein>
<evidence type="ECO:0000256" key="4">
    <source>
        <dbReference type="SAM" id="Phobius"/>
    </source>
</evidence>
<feature type="compositionally biased region" description="Basic residues" evidence="3">
    <location>
        <begin position="26"/>
        <end position="42"/>
    </location>
</feature>
<feature type="transmembrane region" description="Helical" evidence="4">
    <location>
        <begin position="881"/>
        <end position="899"/>
    </location>
</feature>
<feature type="region of interest" description="Disordered" evidence="3">
    <location>
        <begin position="72"/>
        <end position="91"/>
    </location>
</feature>
<feature type="region of interest" description="Disordered" evidence="3">
    <location>
        <begin position="714"/>
        <end position="757"/>
    </location>
</feature>
<evidence type="ECO:0000256" key="1">
    <source>
        <dbReference type="ARBA" id="ARBA00005375"/>
    </source>
</evidence>
<dbReference type="InterPro" id="IPR000560">
    <property type="entry name" value="His_Pase_clade-2"/>
</dbReference>
<keyword evidence="4" id="KW-1133">Transmembrane helix</keyword>
<dbReference type="Pfam" id="PF00328">
    <property type="entry name" value="His_Phos_2"/>
    <property type="match status" value="2"/>
</dbReference>
<feature type="compositionally biased region" description="Low complexity" evidence="3">
    <location>
        <begin position="746"/>
        <end position="757"/>
    </location>
</feature>
<comment type="similarity">
    <text evidence="1">Belongs to the histidine acid phosphatase family.</text>
</comment>
<dbReference type="VEuPathDB" id="FungiDB:H257_04219"/>
<gene>
    <name evidence="5" type="ORF">H257_04219</name>
</gene>
<feature type="region of interest" description="Disordered" evidence="3">
    <location>
        <begin position="13"/>
        <end position="57"/>
    </location>
</feature>
<feature type="compositionally biased region" description="Low complexity" evidence="3">
    <location>
        <begin position="714"/>
        <end position="738"/>
    </location>
</feature>
<dbReference type="PANTHER" id="PTHR11567">
    <property type="entry name" value="ACID PHOSPHATASE-RELATED"/>
    <property type="match status" value="1"/>
</dbReference>
<feature type="compositionally biased region" description="Polar residues" evidence="3">
    <location>
        <begin position="810"/>
        <end position="820"/>
    </location>
</feature>
<dbReference type="GO" id="GO:0016791">
    <property type="term" value="F:phosphatase activity"/>
    <property type="evidence" value="ECO:0007669"/>
    <property type="project" value="TreeGrafter"/>
</dbReference>
<dbReference type="InterPro" id="IPR029033">
    <property type="entry name" value="His_PPase_superfam"/>
</dbReference>
<organism evidence="5">
    <name type="scientific">Aphanomyces astaci</name>
    <name type="common">Crayfish plague agent</name>
    <dbReference type="NCBI Taxonomy" id="112090"/>
    <lineage>
        <taxon>Eukaryota</taxon>
        <taxon>Sar</taxon>
        <taxon>Stramenopiles</taxon>
        <taxon>Oomycota</taxon>
        <taxon>Saprolegniomycetes</taxon>
        <taxon>Saprolegniales</taxon>
        <taxon>Verrucalvaceae</taxon>
        <taxon>Aphanomyces</taxon>
    </lineage>
</organism>
<accession>W4GX59</accession>
<dbReference type="CDD" id="cd07061">
    <property type="entry name" value="HP_HAP_like"/>
    <property type="match status" value="2"/>
</dbReference>
<name>W4GX59_APHAT</name>
<keyword evidence="4" id="KW-0812">Transmembrane</keyword>
<reference evidence="5" key="1">
    <citation type="submission" date="2013-12" db="EMBL/GenBank/DDBJ databases">
        <title>The Genome Sequence of Aphanomyces astaci APO3.</title>
        <authorList>
            <consortium name="The Broad Institute Genomics Platform"/>
            <person name="Russ C."/>
            <person name="Tyler B."/>
            <person name="van West P."/>
            <person name="Dieguez-Uribeondo J."/>
            <person name="Young S.K."/>
            <person name="Zeng Q."/>
            <person name="Gargeya S."/>
            <person name="Fitzgerald M."/>
            <person name="Abouelleil A."/>
            <person name="Alvarado L."/>
            <person name="Chapman S.B."/>
            <person name="Gainer-Dewar J."/>
            <person name="Goldberg J."/>
            <person name="Griggs A."/>
            <person name="Gujja S."/>
            <person name="Hansen M."/>
            <person name="Howarth C."/>
            <person name="Imamovic A."/>
            <person name="Ireland A."/>
            <person name="Larimer J."/>
            <person name="McCowan C."/>
            <person name="Murphy C."/>
            <person name="Pearson M."/>
            <person name="Poon T.W."/>
            <person name="Priest M."/>
            <person name="Roberts A."/>
            <person name="Saif S."/>
            <person name="Shea T."/>
            <person name="Sykes S."/>
            <person name="Wortman J."/>
            <person name="Nusbaum C."/>
            <person name="Birren B."/>
        </authorList>
    </citation>
    <scope>NUCLEOTIDE SEQUENCE [LARGE SCALE GENOMIC DNA]</scope>
    <source>
        <strain evidence="5">APO3</strain>
    </source>
</reference>
<evidence type="ECO:0000256" key="2">
    <source>
        <dbReference type="ARBA" id="ARBA00022801"/>
    </source>
</evidence>
<evidence type="ECO:0000256" key="3">
    <source>
        <dbReference type="SAM" id="MobiDB-lite"/>
    </source>
</evidence>
<dbReference type="EMBL" id="KI913120">
    <property type="protein sequence ID" value="ETV83503.1"/>
    <property type="molecule type" value="Genomic_DNA"/>
</dbReference>
<evidence type="ECO:0008006" key="6">
    <source>
        <dbReference type="Google" id="ProtNLM"/>
    </source>
</evidence>
<feature type="region of interest" description="Disordered" evidence="3">
    <location>
        <begin position="796"/>
        <end position="820"/>
    </location>
</feature>
<dbReference type="InterPro" id="IPR050645">
    <property type="entry name" value="Histidine_acid_phosphatase"/>
</dbReference>
<dbReference type="SUPFAM" id="SSF53254">
    <property type="entry name" value="Phosphoglycerate mutase-like"/>
    <property type="match status" value="2"/>
</dbReference>
<dbReference type="AlphaFoldDB" id="W4GX59"/>
<feature type="compositionally biased region" description="Polar residues" evidence="3">
    <location>
        <begin position="79"/>
        <end position="91"/>
    </location>
</feature>
<sequence length="914" mass="100180">MADLVHADAMALAKKQSNHHNEAHTKGGHKHHKGQDKHNLHHAHGDGYTATPKPLHPAADSTLKVLVTLSRHGSRRPNPISTTLCPNNVQNSESYHVPPEQLTEIGMEQMRLAGEEVRREYIDNQGFLSNSIGGPENKHFETYFRSDAADRCAQSAVALGYGLYPDSTAPDQYYHQPISVYMNQLPNEHDFAAPKGPCKAVANADIHAYLEPRALETIQEHKALLEQVGQLCGINVWDIPTLPDGEDLVTGIKDIADTFTFDAQQGLRRLKVLVTLSRHGSRRPNPISTTLCPNNVQNSESYHVPPEQLTEIGMEQMRLAGEEVRREYIDNQGFLSNSIGGPENKHFETYFRSDAADRCAQSAVALGYGLYPDSTAPDQYYHQPISVYMNQLPNEHDFAAPKGPCKAVANADIHAYLEPRALETIQEHKALLEQVGQLCGINVWDIPTLPDGEDLVTGIKDIADTFTFDAQQGLRRLKGLTAEQQTEIEGLAFQHLMERYFSTDREVTYWVGGFPTLLLKNLQLPTPEKKEAFKYYSYHGHRELLHGMGQLLGWTFDFAGQPRALNTSALDPATTLFFELHQTNSSTELLFVRTFVWSPRVRRTGVKLAKCSAVDCPLAEFTSIIQRHIDATGPWEQICNYHAATFAPVLHPTTSPVTPVTTTTAKPVEATIPAETKPETTITASPTTTATPAIITTTPKAVEATKPVETKVVTTTTTTASPTTTATPAPVTTAAKSVEGTKPAEAKPVTTTASPTTTATPALVTTTAKPVEVKMLESTTTTPKVGTTAKPVVMPANPVETTAPKPAEVATTTDQPSISKPGISTTIEQLESVQPNQPTKKVQSEPTTVPTILAIDVAITPQPLLRLNQKMNLPPLTLFEGIGWVSYLAVAAVLVYFAAKRYKRRNQTGYHRLD</sequence>
<dbReference type="Gene3D" id="3.40.50.1240">
    <property type="entry name" value="Phosphoglycerate mutase-like"/>
    <property type="match status" value="2"/>
</dbReference>